<dbReference type="Proteomes" id="UP000031056">
    <property type="component" value="Unassembled WGS sequence"/>
</dbReference>
<organism evidence="1 2">
    <name type="scientific">Ordospora colligata OC4</name>
    <dbReference type="NCBI Taxonomy" id="1354746"/>
    <lineage>
        <taxon>Eukaryota</taxon>
        <taxon>Fungi</taxon>
        <taxon>Fungi incertae sedis</taxon>
        <taxon>Microsporidia</taxon>
        <taxon>Ordosporidae</taxon>
        <taxon>Ordospora</taxon>
    </lineage>
</organism>
<sequence>MHAEETDGVLTTIKSKYEFKSKVLEYSTHFCLDKFVVMHKDRLMGEIPYESILKIEKRKKGLKFEISGGSCLRIPCESEKKNKIFQMFKNKRSGAILNRNDIVGVAFVQFADLKFLVPLEGSSFNNFKRSVIRRIGGHFLPSQSLDFVSLEHYNEFVLYIIYNDAYVMLESDDDFVCALMYFDNKLNVIVKHASNQA</sequence>
<dbReference type="OrthoDB" id="2190213at2759"/>
<dbReference type="AlphaFoldDB" id="A0A0B2UIE3"/>
<gene>
    <name evidence="1" type="ORF">M896_110440</name>
</gene>
<evidence type="ECO:0000313" key="2">
    <source>
        <dbReference type="Proteomes" id="UP000031056"/>
    </source>
</evidence>
<evidence type="ECO:0000313" key="1">
    <source>
        <dbReference type="EMBL" id="KHN69014.1"/>
    </source>
</evidence>
<dbReference type="RefSeq" id="XP_014563056.1">
    <property type="nucleotide sequence ID" value="XM_014707570.1"/>
</dbReference>
<name>A0A0B2UIE3_9MICR</name>
<proteinExistence type="predicted"/>
<accession>A0A0B2UIE3</accession>
<dbReference type="InParanoid" id="A0A0B2UIE3"/>
<dbReference type="EMBL" id="JOKQ01000011">
    <property type="protein sequence ID" value="KHN69014.1"/>
    <property type="molecule type" value="Genomic_DNA"/>
</dbReference>
<keyword evidence="2" id="KW-1185">Reference proteome</keyword>
<dbReference type="VEuPathDB" id="MicrosporidiaDB:M896_110440"/>
<comment type="caution">
    <text evidence="1">The sequence shown here is derived from an EMBL/GenBank/DDBJ whole genome shotgun (WGS) entry which is preliminary data.</text>
</comment>
<dbReference type="GeneID" id="26262515"/>
<protein>
    <submittedName>
        <fullName evidence="1">Uncharacterized protein</fullName>
    </submittedName>
</protein>
<reference evidence="1 2" key="1">
    <citation type="journal article" date="2014" name="MBio">
        <title>The Ordospora colligata genome; evolution of extreme reduction in microsporidia and host-to-parasite horizontal gene transfer.</title>
        <authorList>
            <person name="Pombert J.-F."/>
            <person name="Haag K.L."/>
            <person name="Beidas S."/>
            <person name="Ebert D."/>
            <person name="Keeling P.J."/>
        </authorList>
    </citation>
    <scope>NUCLEOTIDE SEQUENCE [LARGE SCALE GENOMIC DNA]</scope>
    <source>
        <strain evidence="1 2">OC4</strain>
    </source>
</reference>
<dbReference type="HOGENOM" id="CLU_1384154_0_0_1"/>